<feature type="transmembrane region" description="Helical" evidence="1">
    <location>
        <begin position="117"/>
        <end position="134"/>
    </location>
</feature>
<feature type="transmembrane region" description="Helical" evidence="1">
    <location>
        <begin position="55"/>
        <end position="80"/>
    </location>
</feature>
<evidence type="ECO:0000313" key="2">
    <source>
        <dbReference type="EMBL" id="PAV83492.1"/>
    </source>
</evidence>
<dbReference type="AlphaFoldDB" id="A0A2A2LBD0"/>
<evidence type="ECO:0000256" key="1">
    <source>
        <dbReference type="SAM" id="Phobius"/>
    </source>
</evidence>
<comment type="caution">
    <text evidence="2">The sequence shown here is derived from an EMBL/GenBank/DDBJ whole genome shotgun (WGS) entry which is preliminary data.</text>
</comment>
<proteinExistence type="predicted"/>
<keyword evidence="1" id="KW-0812">Transmembrane</keyword>
<keyword evidence="1" id="KW-1133">Transmembrane helix</keyword>
<protein>
    <submittedName>
        <fullName evidence="2">Uncharacterized protein</fullName>
    </submittedName>
</protein>
<gene>
    <name evidence="2" type="ORF">WR25_24057</name>
</gene>
<organism evidence="2 3">
    <name type="scientific">Diploscapter pachys</name>
    <dbReference type="NCBI Taxonomy" id="2018661"/>
    <lineage>
        <taxon>Eukaryota</taxon>
        <taxon>Metazoa</taxon>
        <taxon>Ecdysozoa</taxon>
        <taxon>Nematoda</taxon>
        <taxon>Chromadorea</taxon>
        <taxon>Rhabditida</taxon>
        <taxon>Rhabditina</taxon>
        <taxon>Rhabditomorpha</taxon>
        <taxon>Rhabditoidea</taxon>
        <taxon>Rhabditidae</taxon>
        <taxon>Diploscapter</taxon>
    </lineage>
</organism>
<sequence length="161" mass="17410">MLAFQVQTSRHYFSSKFVCLTMSIVVAANNSSDISIPTSIQIPTSNITIIDYDPSTFFCLLSSVCLPELLLNLVCIYCILCQSSGLHSSYRLCLLQLQPYFAGVAVSPLAVHFQLSTLALFCAGAGAFINNIAIQRPVTNAVWITELQNGVNTSHGVATAE</sequence>
<dbReference type="EMBL" id="LIAE01006957">
    <property type="protein sequence ID" value="PAV83492.1"/>
    <property type="molecule type" value="Genomic_DNA"/>
</dbReference>
<name>A0A2A2LBD0_9BILA</name>
<keyword evidence="1" id="KW-0472">Membrane</keyword>
<keyword evidence="3" id="KW-1185">Reference proteome</keyword>
<evidence type="ECO:0000313" key="3">
    <source>
        <dbReference type="Proteomes" id="UP000218231"/>
    </source>
</evidence>
<accession>A0A2A2LBD0</accession>
<reference evidence="2 3" key="1">
    <citation type="journal article" date="2017" name="Curr. Biol.">
        <title>Genome architecture and evolution of a unichromosomal asexual nematode.</title>
        <authorList>
            <person name="Fradin H."/>
            <person name="Zegar C."/>
            <person name="Gutwein M."/>
            <person name="Lucas J."/>
            <person name="Kovtun M."/>
            <person name="Corcoran D."/>
            <person name="Baugh L.R."/>
            <person name="Kiontke K."/>
            <person name="Gunsalus K."/>
            <person name="Fitch D.H."/>
            <person name="Piano F."/>
        </authorList>
    </citation>
    <scope>NUCLEOTIDE SEQUENCE [LARGE SCALE GENOMIC DNA]</scope>
    <source>
        <strain evidence="2">PF1309</strain>
    </source>
</reference>
<dbReference type="Proteomes" id="UP000218231">
    <property type="component" value="Unassembled WGS sequence"/>
</dbReference>